<gene>
    <name evidence="1" type="ORF">Enr10x_48850</name>
</gene>
<organism evidence="1 2">
    <name type="scientific">Gimesia panareensis</name>
    <dbReference type="NCBI Taxonomy" id="2527978"/>
    <lineage>
        <taxon>Bacteria</taxon>
        <taxon>Pseudomonadati</taxon>
        <taxon>Planctomycetota</taxon>
        <taxon>Planctomycetia</taxon>
        <taxon>Planctomycetales</taxon>
        <taxon>Planctomycetaceae</taxon>
        <taxon>Gimesia</taxon>
    </lineage>
</organism>
<dbReference type="EMBL" id="CP037421">
    <property type="protein sequence ID" value="QDT29530.1"/>
    <property type="molecule type" value="Genomic_DNA"/>
</dbReference>
<sequence length="366" mass="41090" precursor="true">MLFRTLICCCVSALLLPFSGASVSAADETLTPEEFLKIYRSAVDNQIAQIVDFEMDLTEQLPRRGNYQRTIFVRAPQNKDPLAASRGDILTSRDQKPSQNIFTRVHFCHTDEVTVLLRRNSSTDPFEIYMHALLDPDSIQFALSSNVDAYAYASFAWFSQRWLDYFELPGAITGIERTVQDGVPLVEVSFKLPEDTLIAGQKPNIHEGTVSLEPERNWIFRKVRTPEGGVAASHDPTQRVFYEGRIDKYEQHGGMWLPAVLQIDHTIQDQAGKRVYEAVQTAELTAVRIGPIPDSRFDLKTYGLAAISTPSHDDKAGSAGKSQSRRLVLILNLLIAGGLLLLFIQRHRSNRNLKRSRQTETDAPTA</sequence>
<name>A0A518ACZ0_9PLAN</name>
<evidence type="ECO:0000313" key="1">
    <source>
        <dbReference type="EMBL" id="QDT29530.1"/>
    </source>
</evidence>
<dbReference type="Proteomes" id="UP000315647">
    <property type="component" value="Chromosome"/>
</dbReference>
<protein>
    <submittedName>
        <fullName evidence="1">Uncharacterized protein</fullName>
    </submittedName>
</protein>
<reference evidence="1 2" key="1">
    <citation type="submission" date="2019-03" db="EMBL/GenBank/DDBJ databases">
        <title>Deep-cultivation of Planctomycetes and their phenomic and genomic characterization uncovers novel biology.</title>
        <authorList>
            <person name="Wiegand S."/>
            <person name="Jogler M."/>
            <person name="Boedeker C."/>
            <person name="Pinto D."/>
            <person name="Vollmers J."/>
            <person name="Rivas-Marin E."/>
            <person name="Kohn T."/>
            <person name="Peeters S.H."/>
            <person name="Heuer A."/>
            <person name="Rast P."/>
            <person name="Oberbeckmann S."/>
            <person name="Bunk B."/>
            <person name="Jeske O."/>
            <person name="Meyerdierks A."/>
            <person name="Storesund J.E."/>
            <person name="Kallscheuer N."/>
            <person name="Luecker S."/>
            <person name="Lage O.M."/>
            <person name="Pohl T."/>
            <person name="Merkel B.J."/>
            <person name="Hornburger P."/>
            <person name="Mueller R.-W."/>
            <person name="Bruemmer F."/>
            <person name="Labrenz M."/>
            <person name="Spormann A.M."/>
            <person name="Op den Camp H."/>
            <person name="Overmann J."/>
            <person name="Amann R."/>
            <person name="Jetten M.S.M."/>
            <person name="Mascher T."/>
            <person name="Medema M.H."/>
            <person name="Devos D.P."/>
            <person name="Kaster A.-K."/>
            <person name="Ovreas L."/>
            <person name="Rohde M."/>
            <person name="Galperin M.Y."/>
            <person name="Jogler C."/>
        </authorList>
    </citation>
    <scope>NUCLEOTIDE SEQUENCE [LARGE SCALE GENOMIC DNA]</scope>
    <source>
        <strain evidence="1 2">Enr10</strain>
    </source>
</reference>
<accession>A0A517QD30</accession>
<accession>A0A518ACZ0</accession>
<proteinExistence type="predicted"/>
<keyword evidence="2" id="KW-1185">Reference proteome</keyword>
<dbReference type="AlphaFoldDB" id="A0A518ACZ0"/>
<evidence type="ECO:0000313" key="2">
    <source>
        <dbReference type="Proteomes" id="UP000315647"/>
    </source>
</evidence>
<dbReference type="RefSeq" id="WP_145113576.1">
    <property type="nucleotide sequence ID" value="NZ_CP036277.1"/>
</dbReference>